<accession>A0AAW2JG06</accession>
<dbReference type="PANTHER" id="PTHR31286:SF179">
    <property type="entry name" value="RNASE H TYPE-1 DOMAIN-CONTAINING PROTEIN"/>
    <property type="match status" value="1"/>
</dbReference>
<name>A0AAW2JG06_SESRA</name>
<feature type="domain" description="DUF4283" evidence="2">
    <location>
        <begin position="56"/>
        <end position="138"/>
    </location>
</feature>
<dbReference type="PANTHER" id="PTHR31286">
    <property type="entry name" value="GLYCINE-RICH CELL WALL STRUCTURAL PROTEIN 1.8-LIKE"/>
    <property type="match status" value="1"/>
</dbReference>
<proteinExistence type="predicted"/>
<dbReference type="Pfam" id="PF14111">
    <property type="entry name" value="DUF4283"/>
    <property type="match status" value="1"/>
</dbReference>
<evidence type="ECO:0000313" key="3">
    <source>
        <dbReference type="EMBL" id="KAL0293173.1"/>
    </source>
</evidence>
<dbReference type="EMBL" id="JACGWJ010000345">
    <property type="protein sequence ID" value="KAL0293173.1"/>
    <property type="molecule type" value="Genomic_DNA"/>
</dbReference>
<dbReference type="AlphaFoldDB" id="A0AAW2JG06"/>
<dbReference type="InterPro" id="IPR040256">
    <property type="entry name" value="At4g02000-like"/>
</dbReference>
<comment type="caution">
    <text evidence="3">The sequence shown here is derived from an EMBL/GenBank/DDBJ whole genome shotgun (WGS) entry which is preliminary data.</text>
</comment>
<feature type="region of interest" description="Disordered" evidence="1">
    <location>
        <begin position="477"/>
        <end position="506"/>
    </location>
</feature>
<reference evidence="3" key="1">
    <citation type="submission" date="2020-06" db="EMBL/GenBank/DDBJ databases">
        <authorList>
            <person name="Li T."/>
            <person name="Hu X."/>
            <person name="Zhang T."/>
            <person name="Song X."/>
            <person name="Zhang H."/>
            <person name="Dai N."/>
            <person name="Sheng W."/>
            <person name="Hou X."/>
            <person name="Wei L."/>
        </authorList>
    </citation>
    <scope>NUCLEOTIDE SEQUENCE</scope>
    <source>
        <strain evidence="3">G02</strain>
        <tissue evidence="3">Leaf</tissue>
    </source>
</reference>
<evidence type="ECO:0000259" key="2">
    <source>
        <dbReference type="Pfam" id="PF14111"/>
    </source>
</evidence>
<dbReference type="InterPro" id="IPR025558">
    <property type="entry name" value="DUF4283"/>
</dbReference>
<protein>
    <recommendedName>
        <fullName evidence="2">DUF4283 domain-containing protein</fullName>
    </recommendedName>
</protein>
<evidence type="ECO:0000256" key="1">
    <source>
        <dbReference type="SAM" id="MobiDB-lite"/>
    </source>
</evidence>
<sequence>MFSEAAAPSSKKSNYSPPEFDKFFLAGSNPMSIGTVTTINGRPTIIFSDTETQSLAAEFQFTLIGKFSHGSPPYNQLHRLLENTGIKGAFTVSMLNNKHALISLTNELDYSRLWIRRIWYLKGSPMRVFKWSPTFNPDHESSIVPVWVHFPGLPAHLYHKDALFTMASLIGSPLQVADSTYNRSKLSRASVCIEIDLLKPCLEEVNLQIHGQTFVQKIEYEKTPRFCSLCKHVGHHNSECYSKGGAPKPPLRRATVENENTQQSATVTQHARKVFDKSPVRDDPSNLLEKGECFTAPLPLNTDVAEHVRIEENVVHAIVETNDSQPLDIKNHDDDDIVEIGAKNDALSVDVITENASIDAENEASFAVNENVEGVTAKEPHNDSIVSSGTVILRPDKIVCDLMKRTVWIKVERALKVFETFKQFGVVMKGIEENVEQVIKRNTLAIRSGMLYQKCVLIFDRVSQLYLKPLDERSPSIATRTRRRKKGTYLTEPPDEIHSRNNCGWR</sequence>
<organism evidence="3">
    <name type="scientific">Sesamum radiatum</name>
    <name type="common">Black benniseed</name>
    <dbReference type="NCBI Taxonomy" id="300843"/>
    <lineage>
        <taxon>Eukaryota</taxon>
        <taxon>Viridiplantae</taxon>
        <taxon>Streptophyta</taxon>
        <taxon>Embryophyta</taxon>
        <taxon>Tracheophyta</taxon>
        <taxon>Spermatophyta</taxon>
        <taxon>Magnoliopsida</taxon>
        <taxon>eudicotyledons</taxon>
        <taxon>Gunneridae</taxon>
        <taxon>Pentapetalae</taxon>
        <taxon>asterids</taxon>
        <taxon>lamiids</taxon>
        <taxon>Lamiales</taxon>
        <taxon>Pedaliaceae</taxon>
        <taxon>Sesamum</taxon>
    </lineage>
</organism>
<reference evidence="3" key="2">
    <citation type="journal article" date="2024" name="Plant">
        <title>Genomic evolution and insights into agronomic trait innovations of Sesamum species.</title>
        <authorList>
            <person name="Miao H."/>
            <person name="Wang L."/>
            <person name="Qu L."/>
            <person name="Liu H."/>
            <person name="Sun Y."/>
            <person name="Le M."/>
            <person name="Wang Q."/>
            <person name="Wei S."/>
            <person name="Zheng Y."/>
            <person name="Lin W."/>
            <person name="Duan Y."/>
            <person name="Cao H."/>
            <person name="Xiong S."/>
            <person name="Wang X."/>
            <person name="Wei L."/>
            <person name="Li C."/>
            <person name="Ma Q."/>
            <person name="Ju M."/>
            <person name="Zhao R."/>
            <person name="Li G."/>
            <person name="Mu C."/>
            <person name="Tian Q."/>
            <person name="Mei H."/>
            <person name="Zhang T."/>
            <person name="Gao T."/>
            <person name="Zhang H."/>
        </authorList>
    </citation>
    <scope>NUCLEOTIDE SEQUENCE</scope>
    <source>
        <strain evidence="3">G02</strain>
    </source>
</reference>
<gene>
    <name evidence="3" type="ORF">Sradi_6952700</name>
</gene>